<evidence type="ECO:0000256" key="1">
    <source>
        <dbReference type="SAM" id="MobiDB-lite"/>
    </source>
</evidence>
<dbReference type="STRING" id="1838280.A6M21_01190"/>
<dbReference type="RefSeq" id="WP_066671435.1">
    <property type="nucleotide sequence ID" value="NZ_LYVF01000197.1"/>
</dbReference>
<dbReference type="Proteomes" id="UP000078532">
    <property type="component" value="Unassembled WGS sequence"/>
</dbReference>
<dbReference type="Pfam" id="PF14172">
    <property type="entry name" value="DUF4309"/>
    <property type="match status" value="1"/>
</dbReference>
<evidence type="ECO:0000313" key="3">
    <source>
        <dbReference type="EMBL" id="OAT79384.1"/>
    </source>
</evidence>
<dbReference type="InterPro" id="IPR025453">
    <property type="entry name" value="DUF4309"/>
</dbReference>
<reference evidence="3 4" key="1">
    <citation type="submission" date="2016-04" db="EMBL/GenBank/DDBJ databases">
        <authorList>
            <person name="Evans L.H."/>
            <person name="Alamgir A."/>
            <person name="Owens N."/>
            <person name="Weber N.D."/>
            <person name="Virtaneva K."/>
            <person name="Barbian K."/>
            <person name="Babar A."/>
            <person name="Rosenke K."/>
        </authorList>
    </citation>
    <scope>NUCLEOTIDE SEQUENCE [LARGE SCALE GENOMIC DNA]</scope>
    <source>
        <strain evidence="3 4">LMa1</strain>
    </source>
</reference>
<sequence length="239" mass="25877">MKVKKNKAKIIIAAVFLVLVVLISATGCASKPNPGNTGSGENSGQTQGQNTTPGSTQSPTGSQQNSGGQDQNNTTPGRNDSQKTALENIMQLARQGKVSNCQFTAGKAVFEDVEKAWGKPDNDKVEYVYKAKGGYATYSKRGFAFGINKGSQIFEIRSYDGKLKEITLSGVKNALGTPALNRIYNGQNIVGYKAGTEYKLEFVFPQPTQNVPDPKLDHICILYPRGTVNYMADDPGRQW</sequence>
<keyword evidence="2" id="KW-0732">Signal</keyword>
<protein>
    <recommendedName>
        <fullName evidence="5">DUF4309 domain-containing protein</fullName>
    </recommendedName>
</protein>
<feature type="signal peptide" evidence="2">
    <location>
        <begin position="1"/>
        <end position="29"/>
    </location>
</feature>
<evidence type="ECO:0008006" key="5">
    <source>
        <dbReference type="Google" id="ProtNLM"/>
    </source>
</evidence>
<evidence type="ECO:0000313" key="4">
    <source>
        <dbReference type="Proteomes" id="UP000078532"/>
    </source>
</evidence>
<evidence type="ECO:0000256" key="2">
    <source>
        <dbReference type="SAM" id="SignalP"/>
    </source>
</evidence>
<dbReference type="OrthoDB" id="9762883at2"/>
<keyword evidence="4" id="KW-1185">Reference proteome</keyword>
<organism evidence="3 4">
    <name type="scientific">Desulfotomaculum copahuensis</name>
    <dbReference type="NCBI Taxonomy" id="1838280"/>
    <lineage>
        <taxon>Bacteria</taxon>
        <taxon>Bacillati</taxon>
        <taxon>Bacillota</taxon>
        <taxon>Clostridia</taxon>
        <taxon>Eubacteriales</taxon>
        <taxon>Desulfotomaculaceae</taxon>
        <taxon>Desulfotomaculum</taxon>
    </lineage>
</organism>
<comment type="caution">
    <text evidence="3">The sequence shown here is derived from an EMBL/GenBank/DDBJ whole genome shotgun (WGS) entry which is preliminary data.</text>
</comment>
<accession>A0A1B7LAL4</accession>
<name>A0A1B7LAL4_9FIRM</name>
<feature type="compositionally biased region" description="Low complexity" evidence="1">
    <location>
        <begin position="49"/>
        <end position="75"/>
    </location>
</feature>
<feature type="region of interest" description="Disordered" evidence="1">
    <location>
        <begin position="32"/>
        <end position="81"/>
    </location>
</feature>
<feature type="compositionally biased region" description="Polar residues" evidence="1">
    <location>
        <begin position="33"/>
        <end position="48"/>
    </location>
</feature>
<proteinExistence type="predicted"/>
<dbReference type="EMBL" id="LYVF01000197">
    <property type="protein sequence ID" value="OAT79384.1"/>
    <property type="molecule type" value="Genomic_DNA"/>
</dbReference>
<gene>
    <name evidence="3" type="ORF">A6M21_01190</name>
</gene>
<dbReference type="AlphaFoldDB" id="A0A1B7LAL4"/>
<dbReference type="PROSITE" id="PS51257">
    <property type="entry name" value="PROKAR_LIPOPROTEIN"/>
    <property type="match status" value="1"/>
</dbReference>
<feature type="chain" id="PRO_5038762620" description="DUF4309 domain-containing protein" evidence="2">
    <location>
        <begin position="30"/>
        <end position="239"/>
    </location>
</feature>